<gene>
    <name evidence="1" type="ORF">LXT12_22215</name>
</gene>
<dbReference type="RefSeq" id="WP_233394488.1">
    <property type="nucleotide sequence ID" value="NZ_JAJTWT010000012.1"/>
</dbReference>
<comment type="caution">
    <text evidence="1">The sequence shown here is derived from an EMBL/GenBank/DDBJ whole genome shotgun (WGS) entry which is preliminary data.</text>
</comment>
<sequence>MNRNDVCRLEFDYTGELATLASQLGMIEPVYDQEADEDGLHEYVYGDVAGERVEAIRQVGAVHTAVFRFGSLYFSVDCLQHVLRSLRSGNVRVNTYWTRDSLQAGVAMPYEVGNF</sequence>
<dbReference type="Proteomes" id="UP001201463">
    <property type="component" value="Unassembled WGS sequence"/>
</dbReference>
<reference evidence="1 2" key="1">
    <citation type="submission" date="2021-12" db="EMBL/GenBank/DDBJ databases">
        <title>Genome seq of p7.</title>
        <authorList>
            <person name="Seo T."/>
        </authorList>
    </citation>
    <scope>NUCLEOTIDE SEQUENCE [LARGE SCALE GENOMIC DNA]</scope>
    <source>
        <strain evidence="1 2">P7</strain>
    </source>
</reference>
<organism evidence="1 2">
    <name type="scientific">Pelomonas caseinilytica</name>
    <dbReference type="NCBI Taxonomy" id="2906763"/>
    <lineage>
        <taxon>Bacteria</taxon>
        <taxon>Pseudomonadati</taxon>
        <taxon>Pseudomonadota</taxon>
        <taxon>Betaproteobacteria</taxon>
        <taxon>Burkholderiales</taxon>
        <taxon>Sphaerotilaceae</taxon>
        <taxon>Roseateles</taxon>
    </lineage>
</organism>
<keyword evidence="2" id="KW-1185">Reference proteome</keyword>
<proteinExistence type="predicted"/>
<evidence type="ECO:0000313" key="1">
    <source>
        <dbReference type="EMBL" id="MCE4539970.1"/>
    </source>
</evidence>
<name>A0ABS8XRX7_9BURK</name>
<evidence type="ECO:0000313" key="2">
    <source>
        <dbReference type="Proteomes" id="UP001201463"/>
    </source>
</evidence>
<accession>A0ABS8XRX7</accession>
<dbReference type="EMBL" id="JAJTWT010000012">
    <property type="protein sequence ID" value="MCE4539970.1"/>
    <property type="molecule type" value="Genomic_DNA"/>
</dbReference>
<protein>
    <submittedName>
        <fullName evidence="1">Uncharacterized protein</fullName>
    </submittedName>
</protein>